<evidence type="ECO:0000256" key="4">
    <source>
        <dbReference type="SAM" id="MobiDB-lite"/>
    </source>
</evidence>
<feature type="region of interest" description="Disordered" evidence="4">
    <location>
        <begin position="211"/>
        <end position="239"/>
    </location>
</feature>
<dbReference type="AlphaFoldDB" id="W4JZA5"/>
<dbReference type="GO" id="GO:0005737">
    <property type="term" value="C:cytoplasm"/>
    <property type="evidence" value="ECO:0007669"/>
    <property type="project" value="TreeGrafter"/>
</dbReference>
<dbReference type="EC" id="5.6.2.4" evidence="3"/>
<dbReference type="InterPro" id="IPR027417">
    <property type="entry name" value="P-loop_NTPase"/>
</dbReference>
<dbReference type="OrthoDB" id="3260945at2759"/>
<dbReference type="GO" id="GO:0005694">
    <property type="term" value="C:chromosome"/>
    <property type="evidence" value="ECO:0007669"/>
    <property type="project" value="TreeGrafter"/>
</dbReference>
<dbReference type="SUPFAM" id="SSF52540">
    <property type="entry name" value="P-loop containing nucleoside triphosphate hydrolases"/>
    <property type="match status" value="1"/>
</dbReference>
<dbReference type="GO" id="GO:0009378">
    <property type="term" value="F:four-way junction helicase activity"/>
    <property type="evidence" value="ECO:0007669"/>
    <property type="project" value="TreeGrafter"/>
</dbReference>
<evidence type="ECO:0000256" key="3">
    <source>
        <dbReference type="ARBA" id="ARBA00034808"/>
    </source>
</evidence>
<name>W4JZA5_HETIT</name>
<dbReference type="GeneID" id="20674290"/>
<organism evidence="6 7">
    <name type="scientific">Heterobasidion irregulare (strain TC 32-1)</name>
    <dbReference type="NCBI Taxonomy" id="747525"/>
    <lineage>
        <taxon>Eukaryota</taxon>
        <taxon>Fungi</taxon>
        <taxon>Dikarya</taxon>
        <taxon>Basidiomycota</taxon>
        <taxon>Agaricomycotina</taxon>
        <taxon>Agaricomycetes</taxon>
        <taxon>Russulales</taxon>
        <taxon>Bondarzewiaceae</taxon>
        <taxon>Heterobasidion</taxon>
        <taxon>Heterobasidion annosum species complex</taxon>
    </lineage>
</organism>
<keyword evidence="7" id="KW-1185">Reference proteome</keyword>
<dbReference type="PANTHER" id="PTHR13710">
    <property type="entry name" value="DNA HELICASE RECQ FAMILY MEMBER"/>
    <property type="match status" value="1"/>
</dbReference>
<dbReference type="Gene3D" id="3.40.50.300">
    <property type="entry name" value="P-loop containing nucleotide triphosphate hydrolases"/>
    <property type="match status" value="1"/>
</dbReference>
<comment type="similarity">
    <text evidence="1">Belongs to the helicase family. RecQ subfamily.</text>
</comment>
<dbReference type="RefSeq" id="XP_009549168.1">
    <property type="nucleotide sequence ID" value="XM_009550873.1"/>
</dbReference>
<accession>W4JZA5</accession>
<gene>
    <name evidence="6" type="ORF">HETIRDRAFT_428658</name>
</gene>
<dbReference type="InterPro" id="IPR001650">
    <property type="entry name" value="Helicase_C-like"/>
</dbReference>
<dbReference type="GO" id="GO:0005634">
    <property type="term" value="C:nucleus"/>
    <property type="evidence" value="ECO:0007669"/>
    <property type="project" value="TreeGrafter"/>
</dbReference>
<protein>
    <recommendedName>
        <fullName evidence="3">DNA 3'-5' helicase</fullName>
        <ecNumber evidence="3">5.6.2.4</ecNumber>
    </recommendedName>
</protein>
<dbReference type="HOGENOM" id="CLU_771742_0_0_1"/>
<dbReference type="GO" id="GO:0000724">
    <property type="term" value="P:double-strand break repair via homologous recombination"/>
    <property type="evidence" value="ECO:0007669"/>
    <property type="project" value="TreeGrafter"/>
</dbReference>
<dbReference type="GO" id="GO:0043138">
    <property type="term" value="F:3'-5' DNA helicase activity"/>
    <property type="evidence" value="ECO:0007669"/>
    <property type="project" value="UniProtKB-EC"/>
</dbReference>
<dbReference type="PROSITE" id="PS51194">
    <property type="entry name" value="HELICASE_CTER"/>
    <property type="match status" value="1"/>
</dbReference>
<feature type="domain" description="Helicase C-terminal" evidence="5">
    <location>
        <begin position="75"/>
        <end position="220"/>
    </location>
</feature>
<feature type="compositionally biased region" description="Low complexity" evidence="4">
    <location>
        <begin position="221"/>
        <end position="232"/>
    </location>
</feature>
<evidence type="ECO:0000313" key="6">
    <source>
        <dbReference type="EMBL" id="ETW78877.1"/>
    </source>
</evidence>
<evidence type="ECO:0000256" key="1">
    <source>
        <dbReference type="ARBA" id="ARBA00005446"/>
    </source>
</evidence>
<dbReference type="PANTHER" id="PTHR13710:SF120">
    <property type="entry name" value="BIFUNCTIONAL 3'-5' EXONUCLEASE_ATP-DEPENDENT HELICASE WRN"/>
    <property type="match status" value="1"/>
</dbReference>
<dbReference type="KEGG" id="hir:HETIRDRAFT_428658"/>
<comment type="catalytic activity">
    <reaction evidence="2">
        <text>Couples ATP hydrolysis with the unwinding of duplex DNA by translocating in the 3'-5' direction.</text>
        <dbReference type="EC" id="5.6.2.4"/>
    </reaction>
</comment>
<sequence length="359" mass="39030">MAIKAWTSPGGLKDLKKIISSQVPWPAGPHDWQVMATMCTLDGLNQLVVTACSDSKTATAYLPLLVLEALAANRSLPQYGSRVPEWPIVLMVTPLSDLGHSQVDEMSRLGIAAMALNVEIINTASLKNQDLLRKAEALIIIATVKFGMSVDVHNVKISINLGFSESAEAILQQNGRAGMDPNTDAYGITYIETSIVASITAEDRNTVRKNKLSNREGGLLGANKSKGSSKKAVTGAEGKSKLSGMLKRLHADTTLSSAEVGAPLSIPKDSPVQEEFLVLHIKLTREMREHAISSINNFQQQHWPLHKTAKAMNRQFNEEHARRKKESAAKGAKTRVVNAARRLKELASSENHPFVLSSN</sequence>
<evidence type="ECO:0000259" key="5">
    <source>
        <dbReference type="PROSITE" id="PS51194"/>
    </source>
</evidence>
<dbReference type="STRING" id="747525.W4JZA5"/>
<reference evidence="6 7" key="1">
    <citation type="journal article" date="2012" name="New Phytol.">
        <title>Insight into trade-off between wood decay and parasitism from the genome of a fungal forest pathogen.</title>
        <authorList>
            <person name="Olson A."/>
            <person name="Aerts A."/>
            <person name="Asiegbu F."/>
            <person name="Belbahri L."/>
            <person name="Bouzid O."/>
            <person name="Broberg A."/>
            <person name="Canback B."/>
            <person name="Coutinho P.M."/>
            <person name="Cullen D."/>
            <person name="Dalman K."/>
            <person name="Deflorio G."/>
            <person name="van Diepen L.T."/>
            <person name="Dunand C."/>
            <person name="Duplessis S."/>
            <person name="Durling M."/>
            <person name="Gonthier P."/>
            <person name="Grimwood J."/>
            <person name="Fossdal C.G."/>
            <person name="Hansson D."/>
            <person name="Henrissat B."/>
            <person name="Hietala A."/>
            <person name="Himmelstrand K."/>
            <person name="Hoffmeister D."/>
            <person name="Hogberg N."/>
            <person name="James T.Y."/>
            <person name="Karlsson M."/>
            <person name="Kohler A."/>
            <person name="Kues U."/>
            <person name="Lee Y.H."/>
            <person name="Lin Y.C."/>
            <person name="Lind M."/>
            <person name="Lindquist E."/>
            <person name="Lombard V."/>
            <person name="Lucas S."/>
            <person name="Lunden K."/>
            <person name="Morin E."/>
            <person name="Murat C."/>
            <person name="Park J."/>
            <person name="Raffaello T."/>
            <person name="Rouze P."/>
            <person name="Salamov A."/>
            <person name="Schmutz J."/>
            <person name="Solheim H."/>
            <person name="Stahlberg J."/>
            <person name="Velez H."/>
            <person name="de Vries R.P."/>
            <person name="Wiebenga A."/>
            <person name="Woodward S."/>
            <person name="Yakovlev I."/>
            <person name="Garbelotto M."/>
            <person name="Martin F."/>
            <person name="Grigoriev I.V."/>
            <person name="Stenlid J."/>
        </authorList>
    </citation>
    <scope>NUCLEOTIDE SEQUENCE [LARGE SCALE GENOMIC DNA]</scope>
    <source>
        <strain evidence="6 7">TC 32-1</strain>
    </source>
</reference>
<proteinExistence type="inferred from homology"/>
<dbReference type="InParanoid" id="W4JZA5"/>
<evidence type="ECO:0000256" key="2">
    <source>
        <dbReference type="ARBA" id="ARBA00034617"/>
    </source>
</evidence>
<dbReference type="Proteomes" id="UP000030671">
    <property type="component" value="Unassembled WGS sequence"/>
</dbReference>
<evidence type="ECO:0000313" key="7">
    <source>
        <dbReference type="Proteomes" id="UP000030671"/>
    </source>
</evidence>
<dbReference type="EMBL" id="KI925461">
    <property type="protein sequence ID" value="ETW78877.1"/>
    <property type="molecule type" value="Genomic_DNA"/>
</dbReference>